<accession>A0AAN8Q7F7</accession>
<proteinExistence type="predicted"/>
<protein>
    <submittedName>
        <fullName evidence="1">Uncharacterized protein</fullName>
    </submittedName>
</protein>
<evidence type="ECO:0000313" key="1">
    <source>
        <dbReference type="EMBL" id="KAK6294184.1"/>
    </source>
</evidence>
<evidence type="ECO:0000313" key="2">
    <source>
        <dbReference type="Proteomes" id="UP001356427"/>
    </source>
</evidence>
<sequence length="527" mass="59799">MKIGLDLNGRSKEKLHLKFLTNGVMFEIHNFASKITTAFQYVVFDILEHNFDLGLQSEQRWKFVSAVTGRLKPIKKKCNNRKYTLEVFTLPDLRKKAKPISEATLLAKASQDKDSSKTLRQKLAQQKQLERNKRVRQSIYQMAREEENAIKFQKAHEVMNNFLMTWFYHDGHVTLQNASETIPNQMDVTSCSVETAALGKEKGPTDVCFKDESDPHPKSFGQVKEEPIFSETAVTKGADEMATPVHKNGGTEIDIKVESDLGLPLRHIKAETNSETVATLYTGEKAMPCQKNEPTDICTKDEPDFHPKSLPQIKEDAPCNGTEETLYMDEMATPGQTNGLNVVSINNESDLHPEMQGAVRGLEQSHLSSTMERTVNNPYPYCRRIGLDLDVKSKLAVQNKLDLYSLTTGVMLEIHDFANEVCASSKEIVVSVIKHYFHLDLENEKLLRSENIGNRLKRLPKRKDMKEKLLKEPFTFTSPVQKPCQKTAAKGTTRPNASLVSKCQSLKDISERRRLDVKKRKEEKNSQ</sequence>
<gene>
    <name evidence="1" type="ORF">J4Q44_G00350140</name>
</gene>
<organism evidence="1 2">
    <name type="scientific">Coregonus suidteri</name>
    <dbReference type="NCBI Taxonomy" id="861788"/>
    <lineage>
        <taxon>Eukaryota</taxon>
        <taxon>Metazoa</taxon>
        <taxon>Chordata</taxon>
        <taxon>Craniata</taxon>
        <taxon>Vertebrata</taxon>
        <taxon>Euteleostomi</taxon>
        <taxon>Actinopterygii</taxon>
        <taxon>Neopterygii</taxon>
        <taxon>Teleostei</taxon>
        <taxon>Protacanthopterygii</taxon>
        <taxon>Salmoniformes</taxon>
        <taxon>Salmonidae</taxon>
        <taxon>Coregoninae</taxon>
        <taxon>Coregonus</taxon>
    </lineage>
</organism>
<comment type="caution">
    <text evidence="1">The sequence shown here is derived from an EMBL/GenBank/DDBJ whole genome shotgun (WGS) entry which is preliminary data.</text>
</comment>
<reference evidence="1 2" key="1">
    <citation type="submission" date="2021-04" db="EMBL/GenBank/DDBJ databases">
        <authorList>
            <person name="De Guttry C."/>
            <person name="Zahm M."/>
            <person name="Klopp C."/>
            <person name="Cabau C."/>
            <person name="Louis A."/>
            <person name="Berthelot C."/>
            <person name="Parey E."/>
            <person name="Roest Crollius H."/>
            <person name="Montfort J."/>
            <person name="Robinson-Rechavi M."/>
            <person name="Bucao C."/>
            <person name="Bouchez O."/>
            <person name="Gislard M."/>
            <person name="Lluch J."/>
            <person name="Milhes M."/>
            <person name="Lampietro C."/>
            <person name="Lopez Roques C."/>
            <person name="Donnadieu C."/>
            <person name="Braasch I."/>
            <person name="Desvignes T."/>
            <person name="Postlethwait J."/>
            <person name="Bobe J."/>
            <person name="Wedekind C."/>
            <person name="Guiguen Y."/>
        </authorList>
    </citation>
    <scope>NUCLEOTIDE SEQUENCE [LARGE SCALE GENOMIC DNA]</scope>
    <source>
        <strain evidence="1">Cs_M1</strain>
        <tissue evidence="1">Blood</tissue>
    </source>
</reference>
<keyword evidence="2" id="KW-1185">Reference proteome</keyword>
<dbReference type="AlphaFoldDB" id="A0AAN8Q7F7"/>
<dbReference type="Proteomes" id="UP001356427">
    <property type="component" value="Unassembled WGS sequence"/>
</dbReference>
<dbReference type="EMBL" id="JAGTTL010000035">
    <property type="protein sequence ID" value="KAK6294184.1"/>
    <property type="molecule type" value="Genomic_DNA"/>
</dbReference>
<name>A0AAN8Q7F7_9TELE</name>